<accession>A0A1R3L210</accession>
<dbReference type="EMBL" id="AWUE01004422">
    <property type="protein sequence ID" value="OMP13385.1"/>
    <property type="molecule type" value="Genomic_DNA"/>
</dbReference>
<sequence length="414" mass="44167">MIQHLNRFAFIAIRPVHDAGVETVVAGAMFQFGDFQPAVLIHPAGLPAGIGATVPVLFARTVLHARVIVNRPVGRIVADVTRQIDCFYRKVVATRLHVAVRSNLPAAIGPHRRAAGCHAVLVQRHLTVRLGLSGKIEPLIVGGLARQHRLDGADVIDSLQDGGRVDTGVDGQRPAVAPLTDVAGFIAAAAAKTPVAVRQQILRRRPVPVAAAVDGGRTADNPLSARCGILNAHHAAGLGFAVQFRPDIIGGFAAAKLALIQPAIVVVIAERRRFRGKRIEMKGPLRRRLTAVVGAVLGLRRQVIGSVLRQIELRLPVALRIGTHRGEKLVAIIEINQRVGFRLPAYHRLIIVGIAVTPDAVTVLHAAGNVVFNRFNDRSGGRMGIDIVINTRRCAVIAGGIHGGEGELVFTIGH</sequence>
<name>A0A1R3L210_9ROSI</name>
<comment type="caution">
    <text evidence="1">The sequence shown here is derived from an EMBL/GenBank/DDBJ whole genome shotgun (WGS) entry which is preliminary data.</text>
</comment>
<gene>
    <name evidence="1" type="ORF">COLO4_01782</name>
</gene>
<evidence type="ECO:0000313" key="1">
    <source>
        <dbReference type="EMBL" id="OMP13385.1"/>
    </source>
</evidence>
<organism evidence="1 2">
    <name type="scientific">Corchorus olitorius</name>
    <dbReference type="NCBI Taxonomy" id="93759"/>
    <lineage>
        <taxon>Eukaryota</taxon>
        <taxon>Viridiplantae</taxon>
        <taxon>Streptophyta</taxon>
        <taxon>Embryophyta</taxon>
        <taxon>Tracheophyta</taxon>
        <taxon>Spermatophyta</taxon>
        <taxon>Magnoliopsida</taxon>
        <taxon>eudicotyledons</taxon>
        <taxon>Gunneridae</taxon>
        <taxon>Pentapetalae</taxon>
        <taxon>rosids</taxon>
        <taxon>malvids</taxon>
        <taxon>Malvales</taxon>
        <taxon>Malvaceae</taxon>
        <taxon>Grewioideae</taxon>
        <taxon>Apeibeae</taxon>
        <taxon>Corchorus</taxon>
    </lineage>
</organism>
<evidence type="ECO:0000313" key="2">
    <source>
        <dbReference type="Proteomes" id="UP000187203"/>
    </source>
</evidence>
<protein>
    <submittedName>
        <fullName evidence="1">Uncharacterized protein</fullName>
    </submittedName>
</protein>
<proteinExistence type="predicted"/>
<dbReference type="Proteomes" id="UP000187203">
    <property type="component" value="Unassembled WGS sequence"/>
</dbReference>
<keyword evidence="2" id="KW-1185">Reference proteome</keyword>
<dbReference type="AlphaFoldDB" id="A0A1R3L210"/>
<reference evidence="2" key="1">
    <citation type="submission" date="2013-09" db="EMBL/GenBank/DDBJ databases">
        <title>Corchorus olitorius genome sequencing.</title>
        <authorList>
            <person name="Alam M."/>
            <person name="Haque M.S."/>
            <person name="Islam M.S."/>
            <person name="Emdad E.M."/>
            <person name="Islam M.M."/>
            <person name="Ahmed B."/>
            <person name="Halim A."/>
            <person name="Hossen Q.M.M."/>
            <person name="Hossain M.Z."/>
            <person name="Ahmed R."/>
            <person name="Khan M.M."/>
            <person name="Islam R."/>
            <person name="Rashid M.M."/>
            <person name="Khan S.A."/>
            <person name="Rahman M.S."/>
            <person name="Alam M."/>
            <person name="Yahiya A.S."/>
            <person name="Khan M.S."/>
            <person name="Azam M.S."/>
            <person name="Haque T."/>
            <person name="Lashkar M.Z.H."/>
            <person name="Akhand A.I."/>
            <person name="Morshed G."/>
            <person name="Roy S."/>
            <person name="Uddin K.S."/>
            <person name="Rabeya T."/>
            <person name="Hossain A.S."/>
            <person name="Chowdhury A."/>
            <person name="Snigdha A.R."/>
            <person name="Mortoza M.S."/>
            <person name="Matin S.A."/>
            <person name="Hoque S.M.E."/>
            <person name="Islam M.K."/>
            <person name="Roy D.K."/>
            <person name="Haider R."/>
            <person name="Moosa M.M."/>
            <person name="Elias S.M."/>
            <person name="Hasan A.M."/>
            <person name="Jahan S."/>
            <person name="Shafiuddin M."/>
            <person name="Mahmood N."/>
            <person name="Shommy N.S."/>
        </authorList>
    </citation>
    <scope>NUCLEOTIDE SEQUENCE [LARGE SCALE GENOMIC DNA]</scope>
    <source>
        <strain evidence="2">cv. O-4</strain>
    </source>
</reference>